<dbReference type="PANTHER" id="PTHR43794:SF11">
    <property type="entry name" value="AMIDOHYDROLASE-RELATED DOMAIN-CONTAINING PROTEIN"/>
    <property type="match status" value="1"/>
</dbReference>
<name>A0A8J3QY62_9ACTN</name>
<dbReference type="Gene3D" id="3.20.20.140">
    <property type="entry name" value="Metal-dependent hydrolases"/>
    <property type="match status" value="1"/>
</dbReference>
<dbReference type="InterPro" id="IPR011059">
    <property type="entry name" value="Metal-dep_hydrolase_composite"/>
</dbReference>
<dbReference type="Pfam" id="PF01979">
    <property type="entry name" value="Amidohydro_1"/>
    <property type="match status" value="1"/>
</dbReference>
<dbReference type="Proteomes" id="UP000642748">
    <property type="component" value="Unassembled WGS sequence"/>
</dbReference>
<dbReference type="GO" id="GO:0016810">
    <property type="term" value="F:hydrolase activity, acting on carbon-nitrogen (but not peptide) bonds"/>
    <property type="evidence" value="ECO:0007669"/>
    <property type="project" value="InterPro"/>
</dbReference>
<keyword evidence="4" id="KW-1185">Reference proteome</keyword>
<organism evidence="3 4">
    <name type="scientific">Rugosimonospora africana</name>
    <dbReference type="NCBI Taxonomy" id="556532"/>
    <lineage>
        <taxon>Bacteria</taxon>
        <taxon>Bacillati</taxon>
        <taxon>Actinomycetota</taxon>
        <taxon>Actinomycetes</taxon>
        <taxon>Micromonosporales</taxon>
        <taxon>Micromonosporaceae</taxon>
        <taxon>Rugosimonospora</taxon>
    </lineage>
</organism>
<dbReference type="InterPro" id="IPR006680">
    <property type="entry name" value="Amidohydro-rel"/>
</dbReference>
<proteinExistence type="predicted"/>
<dbReference type="PANTHER" id="PTHR43794">
    <property type="entry name" value="AMINOHYDROLASE SSNA-RELATED"/>
    <property type="match status" value="1"/>
</dbReference>
<dbReference type="InterPro" id="IPR032466">
    <property type="entry name" value="Metal_Hydrolase"/>
</dbReference>
<feature type="domain" description="Amidohydrolase-related" evidence="2">
    <location>
        <begin position="55"/>
        <end position="423"/>
    </location>
</feature>
<keyword evidence="1 3" id="KW-0378">Hydrolase</keyword>
<reference evidence="3" key="1">
    <citation type="submission" date="2021-01" db="EMBL/GenBank/DDBJ databases">
        <title>Whole genome shotgun sequence of Rugosimonospora africana NBRC 104875.</title>
        <authorList>
            <person name="Komaki H."/>
            <person name="Tamura T."/>
        </authorList>
    </citation>
    <scope>NUCLEOTIDE SEQUENCE</scope>
    <source>
        <strain evidence="3">NBRC 104875</strain>
    </source>
</reference>
<dbReference type="SUPFAM" id="SSF51338">
    <property type="entry name" value="Composite domain of metallo-dependent hydrolases"/>
    <property type="match status" value="1"/>
</dbReference>
<protein>
    <submittedName>
        <fullName evidence="3">TRZ/ATZ family hydrolase</fullName>
    </submittedName>
</protein>
<dbReference type="SUPFAM" id="SSF51556">
    <property type="entry name" value="Metallo-dependent hydrolases"/>
    <property type="match status" value="1"/>
</dbReference>
<evidence type="ECO:0000256" key="1">
    <source>
        <dbReference type="ARBA" id="ARBA00022801"/>
    </source>
</evidence>
<dbReference type="EMBL" id="BONZ01000082">
    <property type="protein sequence ID" value="GIH19575.1"/>
    <property type="molecule type" value="Genomic_DNA"/>
</dbReference>
<accession>A0A8J3QY62</accession>
<dbReference type="RefSeq" id="WP_203923026.1">
    <property type="nucleotide sequence ID" value="NZ_BONZ01000082.1"/>
</dbReference>
<sequence length="472" mass="50462">MRRILIRGGTVISVDAAVGDFRVGDVLIEGNKIVAVGTDLSDEHADEVLDAEGMIVMPGFVDTHRHLWQTGTRGDSMDQVFLDLTKSQRPRIAAHYTPEDVYDCVLAGAADALDRGVTTVLDWCHIINTPDHAEADIRALRDSGIRALFAYGSSMTRRPNESKAVMEAGDVWQHARQVRRQLFADPEDRLTFALALPGPEATTMEVTAADIVVARELGVPMSMHVGTPEGRPSSSDQSIKKLAETGLLGADMNFVHCCATTPAEFELLAAAGGTATACPSADMAMGMGTPAMGRMRAAGVRVALGTDSVIAASGDMFDEMRAALWAERAVQAQRVYATGSEVMHTADLHFSTRDALEAATINGAHACWLADRVGSLTPGKRADVILVRATDSNLWPVSDVVATLVGCGSGLNVDTVLVDGEFVKRDGQLTRFDIREVRAGLARSRDRLYATDNYPGIRPLLASAGNGETKSS</sequence>
<evidence type="ECO:0000259" key="2">
    <source>
        <dbReference type="Pfam" id="PF01979"/>
    </source>
</evidence>
<dbReference type="InterPro" id="IPR050287">
    <property type="entry name" value="MTA/SAH_deaminase"/>
</dbReference>
<gene>
    <name evidence="3" type="ORF">Raf01_77470</name>
</gene>
<dbReference type="Gene3D" id="2.30.40.10">
    <property type="entry name" value="Urease, subunit C, domain 1"/>
    <property type="match status" value="1"/>
</dbReference>
<dbReference type="AlphaFoldDB" id="A0A8J3QY62"/>
<comment type="caution">
    <text evidence="3">The sequence shown here is derived from an EMBL/GenBank/DDBJ whole genome shotgun (WGS) entry which is preliminary data.</text>
</comment>
<evidence type="ECO:0000313" key="4">
    <source>
        <dbReference type="Proteomes" id="UP000642748"/>
    </source>
</evidence>
<dbReference type="NCBIfam" id="NF006056">
    <property type="entry name" value="PRK08204.1"/>
    <property type="match status" value="1"/>
</dbReference>
<evidence type="ECO:0000313" key="3">
    <source>
        <dbReference type="EMBL" id="GIH19575.1"/>
    </source>
</evidence>